<feature type="compositionally biased region" description="Pro residues" evidence="1">
    <location>
        <begin position="501"/>
        <end position="510"/>
    </location>
</feature>
<dbReference type="GO" id="GO:0030041">
    <property type="term" value="P:actin filament polymerization"/>
    <property type="evidence" value="ECO:0007669"/>
    <property type="project" value="TreeGrafter"/>
</dbReference>
<dbReference type="CDD" id="cd21801">
    <property type="entry name" value="WH2_Wc_Cobl"/>
    <property type="match status" value="1"/>
</dbReference>
<evidence type="ECO:0000259" key="2">
    <source>
        <dbReference type="PROSITE" id="PS51082"/>
    </source>
</evidence>
<dbReference type="InterPro" id="IPR003124">
    <property type="entry name" value="WH2_dom"/>
</dbReference>
<dbReference type="PANTHER" id="PTHR47008:SF1">
    <property type="entry name" value="PROTEIN CORDON-BLEU"/>
    <property type="match status" value="1"/>
</dbReference>
<reference evidence="4" key="1">
    <citation type="submission" date="2025-08" db="UniProtKB">
        <authorList>
            <consortium name="RefSeq"/>
        </authorList>
    </citation>
    <scope>IDENTIFICATION</scope>
    <source>
        <tissue evidence="4">Ear skin</tissue>
    </source>
</reference>
<evidence type="ECO:0000313" key="3">
    <source>
        <dbReference type="Proteomes" id="UP000694856"/>
    </source>
</evidence>
<dbReference type="KEGG" id="cfr:102503779"/>
<sequence length="1482" mass="156470">MAFKPEDNAPLSAELGRRGEKEKQNPSAEEGARSRLGGGESCSLQIQQSTWLHGVVGHVKGLSGASTNINHTSRPAHSSAAQPGSPEKALGVLGGAEAGCRRASLFRMPLCAPSLMHLPPRGSVSGSLRSETWTALTAGSTPAGPCGHRRSGLAWEETLPRSLARLLGRRVDERKMKARAPPPPGKPAAPDVHGGWKPSRDVSPGPQQKVLNMREDLGRRVVDITVVLPSGLEKETVVNGSHAMMDLLVELCLQNHLNPSTHALEIRSSENQQPLSFKPNTLVGTLNVHTVFLKEKVPEAKVKAGPSKVPEKTVRLVVNYLRTQKAVVRVSPVVPLAAILPLICAKCGVSPEHVVLLRDDVTGDELELSKSLSELGIKELYAWDNKRVLLTKTQSEPALSCRETFRKSSFGSDETDKEKKKILGFFKVNKRSSSKAPQIGQPGEDSDEEAKSTLRRGSNGCLTTPNSPSVNSRSTTLGPSLSLSSISGVSVKSDLKKRRAPPPPSGPRAGPPMQDKASEKVSLGSQADFQKKKRRAPAPPPPQPPPPSPLVPARTEDREEGRKGRTGVGRQVPQKPPRGAARGPPQLELPPPPPYPPPAAEAGPPGCSGTGAASLASDPRPTLSLPLGPGSPCSVDGVPPVPPEAEETVSVGSCIASEDTTEDSGVMSSPSDGISLDSQHDSMKSKDKWTTDQEDCSDQDLVGTPELGPPKSPSWERSSSGGWPPREAWTGYLRRQMSALPLPLAIPRSETAASGEHEDLRLSRWPQDTLAEPEEELGEMENRSALSNSAHGCPRDAAILDGDEEPIPVTFIGEVLDDPVDAGLFSNRNNNAGSSDTGSTHSTKAPLPPCQAAPGQQPGMGRAATPDPPSPSEDAGKETKPAASSTWKDVNPNKTEPQTTSAPALHTRALDAREGKASGSAPSRTPPATGRLDSQPVRETEGGANSDVSTPPSWYQRGQHPGGSYGLKYGLTTYKIVPPKSEMRCYDRGVSLSTGAIKIDELGNLVSPQAPVGRTLVPGAPSLEAEPQPIGKVKEFWRSNSTEEPLGQPTGGSAKRTPTPSTPAKPQPQEGRPRAEPTSPDPKGTVPPPHPEDGGPLEERRSWPPTAAPRPEKVTAANTAEVHFLKPQRRTSSQYMASAIAKRIGTQKVHLETRVGNDGEGSAVGAHPGAHTGSPYRRSSTQDCPAGVLRNSHVPLVTASPRDQGPPGRSCGLSQRQSASNQRTRSASDPRCTPDTTSPPPPCSGDDQTPGPALVNGSRWVPVPSEPPHSPREIGTNGHAGREPLGREEKPRLLSTDALETDGTQPASIFGPKKRFRPVVQRPAPKDMSLHSALMEAIHSAGGKDGLRKIAEHSPERGPKTPSHAEADSERSALLAAIRGHRGACSLRKVSSSASEELQSFRDAVLSAHGSGPPGPEDLGVQFPAAPPPPPPPATQTPITSRTAPRASSGPLSSPGDARQALLDAIRSGTGAARLRKVPLLV</sequence>
<proteinExistence type="predicted"/>
<feature type="compositionally biased region" description="Basic and acidic residues" evidence="1">
    <location>
        <begin position="1280"/>
        <end position="1292"/>
    </location>
</feature>
<feature type="region of interest" description="Disordered" evidence="1">
    <location>
        <begin position="1156"/>
        <end position="1319"/>
    </location>
</feature>
<dbReference type="GO" id="GO:0001726">
    <property type="term" value="C:ruffle"/>
    <property type="evidence" value="ECO:0007669"/>
    <property type="project" value="TreeGrafter"/>
</dbReference>
<feature type="compositionally biased region" description="Polar residues" evidence="1">
    <location>
        <begin position="66"/>
        <end position="82"/>
    </location>
</feature>
<dbReference type="PANTHER" id="PTHR47008">
    <property type="entry name" value="PROTEIN CORDON-BLEU"/>
    <property type="match status" value="1"/>
</dbReference>
<feature type="compositionally biased region" description="Basic and acidic residues" evidence="1">
    <location>
        <begin position="15"/>
        <end position="24"/>
    </location>
</feature>
<dbReference type="InterPro" id="IPR019025">
    <property type="entry name" value="Cordon-bleu_ubiquitin_domain"/>
</dbReference>
<evidence type="ECO:0000256" key="1">
    <source>
        <dbReference type="SAM" id="MobiDB-lite"/>
    </source>
</evidence>
<name>A0A8B8SPQ3_CAMFR</name>
<evidence type="ECO:0000313" key="4">
    <source>
        <dbReference type="RefSeq" id="XP_032332153.1"/>
    </source>
</evidence>
<feature type="region of interest" description="Disordered" evidence="1">
    <location>
        <begin position="1391"/>
        <end position="1461"/>
    </location>
</feature>
<dbReference type="Pfam" id="PF09469">
    <property type="entry name" value="Cobl"/>
    <property type="match status" value="1"/>
</dbReference>
<dbReference type="Proteomes" id="UP000694856">
    <property type="component" value="Unplaced"/>
</dbReference>
<accession>A0A8B8SPQ3</accession>
<dbReference type="CDD" id="cd21800">
    <property type="entry name" value="WH2_Wb_Cobl"/>
    <property type="match status" value="1"/>
</dbReference>
<dbReference type="GO" id="GO:1990357">
    <property type="term" value="C:terminal web"/>
    <property type="evidence" value="ECO:0007669"/>
    <property type="project" value="TreeGrafter"/>
</dbReference>
<dbReference type="InterPro" id="IPR039895">
    <property type="entry name" value="COBL-like"/>
</dbReference>
<organism evidence="3 4">
    <name type="scientific">Camelus ferus</name>
    <name type="common">Wild bactrian camel</name>
    <name type="synonym">Camelus bactrianus ferus</name>
    <dbReference type="NCBI Taxonomy" id="419612"/>
    <lineage>
        <taxon>Eukaryota</taxon>
        <taxon>Metazoa</taxon>
        <taxon>Chordata</taxon>
        <taxon>Craniata</taxon>
        <taxon>Vertebrata</taxon>
        <taxon>Euteleostomi</taxon>
        <taxon>Mammalia</taxon>
        <taxon>Eutheria</taxon>
        <taxon>Laurasiatheria</taxon>
        <taxon>Artiodactyla</taxon>
        <taxon>Tylopoda</taxon>
        <taxon>Camelidae</taxon>
        <taxon>Camelus</taxon>
    </lineage>
</organism>
<feature type="compositionally biased region" description="Polar residues" evidence="1">
    <location>
        <begin position="1212"/>
        <end position="1227"/>
    </location>
</feature>
<feature type="compositionally biased region" description="Polar residues" evidence="1">
    <location>
        <begin position="460"/>
        <end position="471"/>
    </location>
</feature>
<dbReference type="SMART" id="SM00246">
    <property type="entry name" value="WH2"/>
    <property type="match status" value="3"/>
</dbReference>
<dbReference type="GO" id="GO:0044294">
    <property type="term" value="C:dendritic growth cone"/>
    <property type="evidence" value="ECO:0007669"/>
    <property type="project" value="TreeGrafter"/>
</dbReference>
<keyword evidence="3" id="KW-1185">Reference proteome</keyword>
<feature type="compositionally biased region" description="Basic and acidic residues" evidence="1">
    <location>
        <begin position="554"/>
        <end position="563"/>
    </location>
</feature>
<feature type="domain" description="WH2" evidence="2">
    <location>
        <begin position="1458"/>
        <end position="1478"/>
    </location>
</feature>
<dbReference type="GO" id="GO:0005886">
    <property type="term" value="C:plasma membrane"/>
    <property type="evidence" value="ECO:0007669"/>
    <property type="project" value="TreeGrafter"/>
</dbReference>
<feature type="region of interest" description="Disordered" evidence="1">
    <location>
        <begin position="1"/>
        <end position="41"/>
    </location>
</feature>
<dbReference type="GO" id="GO:0044295">
    <property type="term" value="C:axonal growth cone"/>
    <property type="evidence" value="ECO:0007669"/>
    <property type="project" value="TreeGrafter"/>
</dbReference>
<feature type="region of interest" description="Disordered" evidence="1">
    <location>
        <begin position="1342"/>
        <end position="1375"/>
    </location>
</feature>
<feature type="domain" description="WH2" evidence="2">
    <location>
        <begin position="1330"/>
        <end position="1350"/>
    </location>
</feature>
<feature type="domain" description="WH2" evidence="2">
    <location>
        <begin position="1370"/>
        <end position="1390"/>
    </location>
</feature>
<feature type="compositionally biased region" description="Basic and acidic residues" evidence="1">
    <location>
        <begin position="678"/>
        <end position="691"/>
    </location>
</feature>
<dbReference type="GO" id="GO:0043025">
    <property type="term" value="C:neuronal cell body"/>
    <property type="evidence" value="ECO:0007669"/>
    <property type="project" value="TreeGrafter"/>
</dbReference>
<feature type="region of interest" description="Disordered" evidence="1">
    <location>
        <begin position="175"/>
        <end position="207"/>
    </location>
</feature>
<dbReference type="RefSeq" id="XP_032332153.1">
    <property type="nucleotide sequence ID" value="XM_032476262.1"/>
</dbReference>
<feature type="compositionally biased region" description="Low complexity" evidence="1">
    <location>
        <begin position="852"/>
        <end position="864"/>
    </location>
</feature>
<feature type="compositionally biased region" description="Polar residues" evidence="1">
    <location>
        <begin position="826"/>
        <end position="843"/>
    </location>
</feature>
<feature type="compositionally biased region" description="Basic and acidic residues" evidence="1">
    <location>
        <begin position="1090"/>
        <end position="1102"/>
    </location>
</feature>
<dbReference type="GO" id="GO:0005884">
    <property type="term" value="C:actin filament"/>
    <property type="evidence" value="ECO:0007669"/>
    <property type="project" value="TreeGrafter"/>
</dbReference>
<dbReference type="CTD" id="23242"/>
<dbReference type="GO" id="GO:0048471">
    <property type="term" value="C:perinuclear region of cytoplasm"/>
    <property type="evidence" value="ECO:0007669"/>
    <property type="project" value="TreeGrafter"/>
</dbReference>
<dbReference type="GeneID" id="102503779"/>
<feature type="compositionally biased region" description="Pro residues" evidence="1">
    <location>
        <begin position="537"/>
        <end position="550"/>
    </location>
</feature>
<feature type="region of interest" description="Disordered" evidence="1">
    <location>
        <begin position="433"/>
        <end position="728"/>
    </location>
</feature>
<dbReference type="Pfam" id="PF02205">
    <property type="entry name" value="WH2"/>
    <property type="match status" value="2"/>
</dbReference>
<feature type="compositionally biased region" description="Polar residues" evidence="1">
    <location>
        <begin position="882"/>
        <end position="902"/>
    </location>
</feature>
<feature type="compositionally biased region" description="Basic and acidic residues" evidence="1">
    <location>
        <begin position="1345"/>
        <end position="1371"/>
    </location>
</feature>
<dbReference type="PROSITE" id="PS51082">
    <property type="entry name" value="WH2"/>
    <property type="match status" value="3"/>
</dbReference>
<dbReference type="CDD" id="cd21799">
    <property type="entry name" value="WH2_Wa_Cobl"/>
    <property type="match status" value="1"/>
</dbReference>
<feature type="compositionally biased region" description="Pro residues" evidence="1">
    <location>
        <begin position="587"/>
        <end position="599"/>
    </location>
</feature>
<feature type="compositionally biased region" description="Pro residues" evidence="1">
    <location>
        <begin position="1425"/>
        <end position="1435"/>
    </location>
</feature>
<feature type="compositionally biased region" description="Low complexity" evidence="1">
    <location>
        <begin position="623"/>
        <end position="632"/>
    </location>
</feature>
<dbReference type="GO" id="GO:0051639">
    <property type="term" value="P:actin filament network formation"/>
    <property type="evidence" value="ECO:0007669"/>
    <property type="project" value="TreeGrafter"/>
</dbReference>
<protein>
    <submittedName>
        <fullName evidence="4">Protein cordon-bleu isoform X1</fullName>
    </submittedName>
</protein>
<feature type="compositionally biased region" description="Low complexity" evidence="1">
    <location>
        <begin position="472"/>
        <end position="492"/>
    </location>
</feature>
<dbReference type="Gene3D" id="3.10.20.90">
    <property type="entry name" value="Phosphatidylinositol 3-kinase Catalytic Subunit, Chain A, domain 1"/>
    <property type="match status" value="1"/>
</dbReference>
<feature type="region of interest" description="Disordered" evidence="1">
    <location>
        <begin position="1009"/>
        <end position="1133"/>
    </location>
</feature>
<feature type="region of interest" description="Disordered" evidence="1">
    <location>
        <begin position="66"/>
        <end position="88"/>
    </location>
</feature>
<gene>
    <name evidence="4" type="primary">COBL</name>
</gene>
<dbReference type="GO" id="GO:0003785">
    <property type="term" value="F:actin monomer binding"/>
    <property type="evidence" value="ECO:0007669"/>
    <property type="project" value="InterPro"/>
</dbReference>
<feature type="region of interest" description="Disordered" evidence="1">
    <location>
        <begin position="746"/>
        <end position="801"/>
    </location>
</feature>
<feature type="region of interest" description="Disordered" evidence="1">
    <location>
        <begin position="820"/>
        <end position="968"/>
    </location>
</feature>